<dbReference type="RefSeq" id="WP_132120883.1">
    <property type="nucleotide sequence ID" value="NZ_SLWS01000006.1"/>
</dbReference>
<dbReference type="OrthoDB" id="3337911at2"/>
<dbReference type="Proteomes" id="UP000295680">
    <property type="component" value="Unassembled WGS sequence"/>
</dbReference>
<feature type="region of interest" description="Disordered" evidence="1">
    <location>
        <begin position="93"/>
        <end position="114"/>
    </location>
</feature>
<evidence type="ECO:0000256" key="1">
    <source>
        <dbReference type="SAM" id="MobiDB-lite"/>
    </source>
</evidence>
<name>A0A4R2JSF5_9PSEU</name>
<dbReference type="AlphaFoldDB" id="A0A4R2JSF5"/>
<comment type="caution">
    <text evidence="2">The sequence shown here is derived from an EMBL/GenBank/DDBJ whole genome shotgun (WGS) entry which is preliminary data.</text>
</comment>
<accession>A0A4R2JSF5</accession>
<organism evidence="2 3">
    <name type="scientific">Actinocrispum wychmicini</name>
    <dbReference type="NCBI Taxonomy" id="1213861"/>
    <lineage>
        <taxon>Bacteria</taxon>
        <taxon>Bacillati</taxon>
        <taxon>Actinomycetota</taxon>
        <taxon>Actinomycetes</taxon>
        <taxon>Pseudonocardiales</taxon>
        <taxon>Pseudonocardiaceae</taxon>
        <taxon>Actinocrispum</taxon>
    </lineage>
</organism>
<sequence length="114" mass="12300">MTLPMPMWRYCSCGCDYWHSVSGHSVACPAAIVQLTGATVPAPYIPPGGRACPNCLDIVEHEDEQALRNVRRRFADAHPDLIAGLDAILAEEQRAITEQGGTDSGEGPDETRPP</sequence>
<proteinExistence type="predicted"/>
<evidence type="ECO:0000313" key="2">
    <source>
        <dbReference type="EMBL" id="TCO57105.1"/>
    </source>
</evidence>
<keyword evidence="3" id="KW-1185">Reference proteome</keyword>
<reference evidence="2 3" key="1">
    <citation type="submission" date="2019-03" db="EMBL/GenBank/DDBJ databases">
        <title>Genomic Encyclopedia of Type Strains, Phase IV (KMG-IV): sequencing the most valuable type-strain genomes for metagenomic binning, comparative biology and taxonomic classification.</title>
        <authorList>
            <person name="Goeker M."/>
        </authorList>
    </citation>
    <scope>NUCLEOTIDE SEQUENCE [LARGE SCALE GENOMIC DNA]</scope>
    <source>
        <strain evidence="2 3">DSM 45934</strain>
    </source>
</reference>
<protein>
    <submittedName>
        <fullName evidence="2">Uncharacterized protein</fullName>
    </submittedName>
</protein>
<gene>
    <name evidence="2" type="ORF">EV192_106582</name>
</gene>
<evidence type="ECO:0000313" key="3">
    <source>
        <dbReference type="Proteomes" id="UP000295680"/>
    </source>
</evidence>
<dbReference type="EMBL" id="SLWS01000006">
    <property type="protein sequence ID" value="TCO57105.1"/>
    <property type="molecule type" value="Genomic_DNA"/>
</dbReference>